<reference evidence="3 4" key="1">
    <citation type="submission" date="2012-06" db="EMBL/GenBank/DDBJ databases">
        <title>Complete sequence of Thiocystis violascens DSM 198.</title>
        <authorList>
            <consortium name="US DOE Joint Genome Institute"/>
            <person name="Lucas S."/>
            <person name="Han J."/>
            <person name="Lapidus A."/>
            <person name="Cheng J.-F."/>
            <person name="Goodwin L."/>
            <person name="Pitluck S."/>
            <person name="Peters L."/>
            <person name="Ovchinnikova G."/>
            <person name="Teshima H."/>
            <person name="Detter J.C."/>
            <person name="Han C."/>
            <person name="Tapia R."/>
            <person name="Land M."/>
            <person name="Hauser L."/>
            <person name="Kyrpides N."/>
            <person name="Ivanova N."/>
            <person name="Pagani I."/>
            <person name="Vogl K."/>
            <person name="Liu Z."/>
            <person name="Frigaard N.-U."/>
            <person name="Bryant D."/>
            <person name="Woyke T."/>
        </authorList>
    </citation>
    <scope>NUCLEOTIDE SEQUENCE [LARGE SCALE GENOMIC DNA]</scope>
    <source>
        <strain evidence="4">ATCC 17096 / DSM 198 / 6111</strain>
    </source>
</reference>
<dbReference type="CDD" id="cd06223">
    <property type="entry name" value="PRTases_typeI"/>
    <property type="match status" value="1"/>
</dbReference>
<dbReference type="eggNOG" id="COG2065">
    <property type="taxonomic scope" value="Bacteria"/>
</dbReference>
<gene>
    <name evidence="3" type="ordered locus">Thivi_3313</name>
</gene>
<dbReference type="PANTHER" id="PTHR11608">
    <property type="entry name" value="BIFUNCTIONAL PROTEIN PYRR"/>
    <property type="match status" value="1"/>
</dbReference>
<dbReference type="SUPFAM" id="SSF53271">
    <property type="entry name" value="PRTase-like"/>
    <property type="match status" value="1"/>
</dbReference>
<evidence type="ECO:0000313" key="4">
    <source>
        <dbReference type="Proteomes" id="UP000006062"/>
    </source>
</evidence>
<dbReference type="STRING" id="765911.Thivi_3313"/>
<dbReference type="HOGENOM" id="CLU_094234_1_1_6"/>
<dbReference type="Gene3D" id="3.40.50.2020">
    <property type="match status" value="1"/>
</dbReference>
<keyword evidence="3" id="KW-0808">Transferase</keyword>
<feature type="domain" description="Phosphoribosyltransferase" evidence="2">
    <location>
        <begin position="22"/>
        <end position="157"/>
    </location>
</feature>
<feature type="compositionally biased region" description="Basic and acidic residues" evidence="1">
    <location>
        <begin position="189"/>
        <end position="205"/>
    </location>
</feature>
<dbReference type="OrthoDB" id="9802227at2"/>
<dbReference type="AlphaFoldDB" id="I3YDW8"/>
<dbReference type="RefSeq" id="WP_014779593.1">
    <property type="nucleotide sequence ID" value="NC_018012.1"/>
</dbReference>
<dbReference type="NCBIfam" id="NF003545">
    <property type="entry name" value="PRK05205.1-1"/>
    <property type="match status" value="1"/>
</dbReference>
<keyword evidence="3" id="KW-0328">Glycosyltransferase</keyword>
<dbReference type="InterPro" id="IPR000836">
    <property type="entry name" value="PRTase_dom"/>
</dbReference>
<dbReference type="KEGG" id="tvi:Thivi_3313"/>
<organism evidence="3 4">
    <name type="scientific">Thiocystis violascens (strain ATCC 17096 / DSM 198 / 6111)</name>
    <name type="common">Chromatium violascens</name>
    <dbReference type="NCBI Taxonomy" id="765911"/>
    <lineage>
        <taxon>Bacteria</taxon>
        <taxon>Pseudomonadati</taxon>
        <taxon>Pseudomonadota</taxon>
        <taxon>Gammaproteobacteria</taxon>
        <taxon>Chromatiales</taxon>
        <taxon>Chromatiaceae</taxon>
        <taxon>Thiocystis</taxon>
    </lineage>
</organism>
<feature type="region of interest" description="Disordered" evidence="1">
    <location>
        <begin position="173"/>
        <end position="217"/>
    </location>
</feature>
<sequence>MSNPDIRTPDLGRTELWKDAAEIDAAIARMVDELTALLARQGIADPLMIGIHTGGVWVAERLHGALGLHEPLGHLDISFYRDDFTRIGLHPQVRPSCLPVGIDDRHLILVDDVLQSGRTIRAALNVLFDYGRPASVILATLAERAGRELPIAPDVVGLRARLERDEQIKLSGPDPLVLLRGQTPRKPAGKSDLKDARSTPEEDPHVCTGSDPETNRP</sequence>
<proteinExistence type="predicted"/>
<evidence type="ECO:0000313" key="3">
    <source>
        <dbReference type="EMBL" id="AFL75186.1"/>
    </source>
</evidence>
<protein>
    <submittedName>
        <fullName evidence="3">Pyrimidine operon attenuation protein/uracil phosphoribosyltransferase</fullName>
    </submittedName>
</protein>
<dbReference type="Pfam" id="PF00156">
    <property type="entry name" value="Pribosyltran"/>
    <property type="match status" value="1"/>
</dbReference>
<evidence type="ECO:0000259" key="2">
    <source>
        <dbReference type="Pfam" id="PF00156"/>
    </source>
</evidence>
<dbReference type="GO" id="GO:0016757">
    <property type="term" value="F:glycosyltransferase activity"/>
    <property type="evidence" value="ECO:0007669"/>
    <property type="project" value="UniProtKB-KW"/>
</dbReference>
<keyword evidence="4" id="KW-1185">Reference proteome</keyword>
<dbReference type="PANTHER" id="PTHR11608:SF0">
    <property type="entry name" value="BIFUNCTIONAL PROTEIN PYRR"/>
    <property type="match status" value="1"/>
</dbReference>
<accession>I3YDW8</accession>
<dbReference type="Proteomes" id="UP000006062">
    <property type="component" value="Chromosome"/>
</dbReference>
<name>I3YDW8_THIV6</name>
<dbReference type="InterPro" id="IPR050137">
    <property type="entry name" value="PyrR_bifunctional"/>
</dbReference>
<evidence type="ECO:0000256" key="1">
    <source>
        <dbReference type="SAM" id="MobiDB-lite"/>
    </source>
</evidence>
<dbReference type="EMBL" id="CP003154">
    <property type="protein sequence ID" value="AFL75186.1"/>
    <property type="molecule type" value="Genomic_DNA"/>
</dbReference>
<dbReference type="InterPro" id="IPR029057">
    <property type="entry name" value="PRTase-like"/>
</dbReference>